<protein>
    <submittedName>
        <fullName evidence="1 2">Uncharacterized protein</fullName>
    </submittedName>
</protein>
<dbReference type="AlphaFoldDB" id="B7PAM0"/>
<feature type="non-terminal residue" evidence="1">
    <location>
        <position position="1"/>
    </location>
</feature>
<organism>
    <name type="scientific">Ixodes scapularis</name>
    <name type="common">Black-legged tick</name>
    <name type="synonym">Deer tick</name>
    <dbReference type="NCBI Taxonomy" id="6945"/>
    <lineage>
        <taxon>Eukaryota</taxon>
        <taxon>Metazoa</taxon>
        <taxon>Ecdysozoa</taxon>
        <taxon>Arthropoda</taxon>
        <taxon>Chelicerata</taxon>
        <taxon>Arachnida</taxon>
        <taxon>Acari</taxon>
        <taxon>Parasitiformes</taxon>
        <taxon>Ixodida</taxon>
        <taxon>Ixodoidea</taxon>
        <taxon>Ixodidae</taxon>
        <taxon>Ixodinae</taxon>
        <taxon>Ixodes</taxon>
    </lineage>
</organism>
<reference evidence="1 3" key="1">
    <citation type="submission" date="2008-03" db="EMBL/GenBank/DDBJ databases">
        <title>Annotation of Ixodes scapularis.</title>
        <authorList>
            <consortium name="Ixodes scapularis Genome Project Consortium"/>
            <person name="Caler E."/>
            <person name="Hannick L.I."/>
            <person name="Bidwell S."/>
            <person name="Joardar V."/>
            <person name="Thiagarajan M."/>
            <person name="Amedeo P."/>
            <person name="Galinsky K.J."/>
            <person name="Schobel S."/>
            <person name="Inman J."/>
            <person name="Hostetler J."/>
            <person name="Miller J."/>
            <person name="Hammond M."/>
            <person name="Megy K."/>
            <person name="Lawson D."/>
            <person name="Kodira C."/>
            <person name="Sutton G."/>
            <person name="Meyer J."/>
            <person name="Hill C.A."/>
            <person name="Birren B."/>
            <person name="Nene V."/>
            <person name="Collins F."/>
            <person name="Alarcon-Chaidez F."/>
            <person name="Wikel S."/>
            <person name="Strausberg R."/>
        </authorList>
    </citation>
    <scope>NUCLEOTIDE SEQUENCE [LARGE SCALE GENOMIC DNA]</scope>
    <source>
        <strain evidence="3">Wikel</strain>
        <strain evidence="1">Wikel colony</strain>
    </source>
</reference>
<dbReference type="Proteomes" id="UP000001555">
    <property type="component" value="Unassembled WGS sequence"/>
</dbReference>
<name>B7PAM0_IXOSC</name>
<proteinExistence type="predicted"/>
<gene>
    <name evidence="1" type="ORF">IscW_ISCW002754</name>
</gene>
<dbReference type="EMBL" id="DS672128">
    <property type="protein sequence ID" value="EEC03642.1"/>
    <property type="molecule type" value="Genomic_DNA"/>
</dbReference>
<evidence type="ECO:0000313" key="1">
    <source>
        <dbReference type="EMBL" id="EEC03642.1"/>
    </source>
</evidence>
<evidence type="ECO:0000313" key="2">
    <source>
        <dbReference type="EnsemblMetazoa" id="ISCW002754-PA"/>
    </source>
</evidence>
<dbReference type="EnsemblMetazoa" id="ISCW002754-RA">
    <property type="protein sequence ID" value="ISCW002754-PA"/>
    <property type="gene ID" value="ISCW002754"/>
</dbReference>
<dbReference type="VEuPathDB" id="VectorBase:ISCW002754"/>
<reference evidence="2" key="2">
    <citation type="submission" date="2020-05" db="UniProtKB">
        <authorList>
            <consortium name="EnsemblMetazoa"/>
        </authorList>
    </citation>
    <scope>IDENTIFICATION</scope>
    <source>
        <strain evidence="2">wikel</strain>
    </source>
</reference>
<dbReference type="PaxDb" id="6945-B7PAM0"/>
<dbReference type="HOGENOM" id="CLU_2645051_0_0_1"/>
<evidence type="ECO:0000313" key="3">
    <source>
        <dbReference type="Proteomes" id="UP000001555"/>
    </source>
</evidence>
<keyword evidence="3" id="KW-1185">Reference proteome</keyword>
<accession>B7PAM0</accession>
<dbReference type="InParanoid" id="B7PAM0"/>
<sequence>RMLAMREEENRTAFLSYTKTSKRNFPAYNDTYGLESQMQTARQHGNNCQEHEHGAREHWEHLTQNKVTTQSRCCINA</sequence>
<dbReference type="EMBL" id="ABJB010056343">
    <property type="status" value="NOT_ANNOTATED_CDS"/>
    <property type="molecule type" value="Genomic_DNA"/>
</dbReference>